<protein>
    <submittedName>
        <fullName evidence="1">Uncharacterized protein</fullName>
    </submittedName>
</protein>
<accession>D3SVG4</accession>
<dbReference type="AlphaFoldDB" id="D3SVG4"/>
<reference evidence="2 4" key="3">
    <citation type="journal article" date="2014" name="PLoS Genet.">
        <title>Phylogenetically driven sequencing of extremely halophilic archaea reveals strategies for static and dynamic osmo-response.</title>
        <authorList>
            <person name="Becker E.A."/>
            <person name="Seitzer P.M."/>
            <person name="Tritt A."/>
            <person name="Larsen D."/>
            <person name="Krusor M."/>
            <person name="Yao A.I."/>
            <person name="Wu D."/>
            <person name="Madern D."/>
            <person name="Eisen J.A."/>
            <person name="Darling A.E."/>
            <person name="Facciotti M.T."/>
        </authorList>
    </citation>
    <scope>NUCLEOTIDE SEQUENCE [LARGE SCALE GENOMIC DNA]</scope>
    <source>
        <strain evidence="4">ATCC 43099 / DSM 3394 / CCM 3739 / CIP 104546 / IAM 13178 / JCM 8861 / NBRC 102185 / NCIMB 2190 / MS3</strain>
        <strain evidence="2">MS-3</strain>
    </source>
</reference>
<dbReference type="PaxDb" id="547559-Nmag_2001"/>
<dbReference type="EMBL" id="AOHS01000034">
    <property type="protein sequence ID" value="ELY30013.1"/>
    <property type="molecule type" value="Genomic_DNA"/>
</dbReference>
<dbReference type="GeneID" id="31795546"/>
<evidence type="ECO:0000313" key="4">
    <source>
        <dbReference type="Proteomes" id="UP000011543"/>
    </source>
</evidence>
<organism evidence="1 3">
    <name type="scientific">Natrialba magadii (strain ATCC 43099 / DSM 3394 / CCM 3739 / CIP 104546 / IAM 13178 / JCM 8861 / NBRC 102185 / NCIMB 2190 / MS3)</name>
    <name type="common">Natronobacterium magadii</name>
    <dbReference type="NCBI Taxonomy" id="547559"/>
    <lineage>
        <taxon>Archaea</taxon>
        <taxon>Methanobacteriati</taxon>
        <taxon>Methanobacteriota</taxon>
        <taxon>Stenosarchaea group</taxon>
        <taxon>Halobacteria</taxon>
        <taxon>Halobacteriales</taxon>
        <taxon>Natrialbaceae</taxon>
        <taxon>Natrialba</taxon>
    </lineage>
</organism>
<dbReference type="RefSeq" id="WP_004267452.1">
    <property type="nucleotide sequence ID" value="NC_013922.1"/>
</dbReference>
<dbReference type="eggNOG" id="arCOG10790">
    <property type="taxonomic scope" value="Archaea"/>
</dbReference>
<reference evidence="3" key="1">
    <citation type="submission" date="2010-02" db="EMBL/GenBank/DDBJ databases">
        <title>Complete sequence of chromosome of Natrialba magadii ATCC 43099.</title>
        <authorList>
            <consortium name="US DOE Joint Genome Institute"/>
            <person name="Lucas S."/>
            <person name="Copeland A."/>
            <person name="Lapidus A."/>
            <person name="Cheng J.-F."/>
            <person name="Bruce D."/>
            <person name="Goodwin L."/>
            <person name="Pitluck S."/>
            <person name="Davenport K."/>
            <person name="Saunders E."/>
            <person name="Detter J.C."/>
            <person name="Han C."/>
            <person name="Tapia R."/>
            <person name="Land M."/>
            <person name="Hauser L."/>
            <person name="Kyrpides N."/>
            <person name="Mikhailova N."/>
            <person name="De Castro R.E."/>
            <person name="Maupin-Furlow J.A."/>
            <person name="Woyke T."/>
        </authorList>
    </citation>
    <scope>NUCLEOTIDE SEQUENCE [LARGE SCALE GENOMIC DNA]</scope>
    <source>
        <strain evidence="3">ATCC 43099 / DSM 3394 / CCM 3739 / CIP 104546 / IAM 13178 / JCM 8861 / NBRC 102185 / NCIMB 2190 / MS3</strain>
    </source>
</reference>
<dbReference type="HOGENOM" id="CLU_1933318_0_0_2"/>
<dbReference type="OrthoDB" id="270718at2157"/>
<proteinExistence type="predicted"/>
<gene>
    <name evidence="1" type="ordered locus">Nmag_2001</name>
    <name evidence="2" type="ORF">C500_10394</name>
</gene>
<keyword evidence="3" id="KW-1185">Reference proteome</keyword>
<reference evidence="1" key="4">
    <citation type="submission" date="2016-09" db="EMBL/GenBank/DDBJ databases">
        <authorList>
            <person name="Pfeiffer F."/>
        </authorList>
    </citation>
    <scope>NUCLEOTIDE SEQUENCE</scope>
    <source>
        <strain evidence="1">ATCC 43099</strain>
    </source>
</reference>
<dbReference type="Proteomes" id="UP000001879">
    <property type="component" value="Chromosome"/>
</dbReference>
<evidence type="ECO:0000313" key="2">
    <source>
        <dbReference type="EMBL" id="ELY30013.1"/>
    </source>
</evidence>
<dbReference type="KEGG" id="nmg:Nmag_2001"/>
<dbReference type="EMBL" id="CP001932">
    <property type="protein sequence ID" value="ADD05572.1"/>
    <property type="molecule type" value="Genomic_DNA"/>
</dbReference>
<dbReference type="Proteomes" id="UP000011543">
    <property type="component" value="Unassembled WGS sequence"/>
</dbReference>
<sequence length="129" mass="14669">MSRDHHPIPWEQLPPEWGPSEYDDGHFAYRHNQSPTVLVANRTPAGDSHPGFGLCCYWELRYRYSLGDRSLSEAITRVSTRSAAVEGLLECMHRVHDSVDQPADPIEVVDALRGVSVSDLVPERRFSRR</sequence>
<evidence type="ECO:0000313" key="3">
    <source>
        <dbReference type="Proteomes" id="UP000001879"/>
    </source>
</evidence>
<evidence type="ECO:0000313" key="1">
    <source>
        <dbReference type="EMBL" id="ADD05572.1"/>
    </source>
</evidence>
<dbReference type="PATRIC" id="fig|547559.17.peg.2054"/>
<name>D3SVG4_NATMM</name>
<reference evidence="1 3" key="2">
    <citation type="journal article" date="2012" name="BMC Genomics">
        <title>A comparative genomics perspective on the genetic content of the alkaliphilic haloarchaeon Natrialba magadii ATCC 43099T.</title>
        <authorList>
            <person name="Siddaramappa S."/>
            <person name="Challacombe J.F."/>
            <person name="Decastro R.E."/>
            <person name="Pfeiffer F."/>
            <person name="Sastre D.E."/>
            <person name="Gimenez M.I."/>
            <person name="Paggi R.A."/>
            <person name="Detter J.C."/>
            <person name="Davenport K.W."/>
            <person name="Goodwin L.A."/>
            <person name="Kyrpides N."/>
            <person name="Tapia R."/>
            <person name="Pitluck S."/>
            <person name="Lucas S."/>
            <person name="Woyke T."/>
            <person name="Maupin-Furlow J.A."/>
        </authorList>
    </citation>
    <scope>NUCLEOTIDE SEQUENCE [LARGE SCALE GENOMIC DNA]</scope>
    <source>
        <strain evidence="1">ATCC 43099</strain>
        <strain evidence="3">ATCC 43099 / DSM 3394 / CCM 3739 / CIP 104546 / IAM 13178 / JCM 8861 / NBRC 102185 / NCIMB 2190 / MS3</strain>
    </source>
</reference>